<dbReference type="EMBL" id="LR796138">
    <property type="protein sequence ID" value="CAB4120878.1"/>
    <property type="molecule type" value="Genomic_DNA"/>
</dbReference>
<accession>A0A6J5KG02</accession>
<organism evidence="1">
    <name type="scientific">uncultured Caudovirales phage</name>
    <dbReference type="NCBI Taxonomy" id="2100421"/>
    <lineage>
        <taxon>Viruses</taxon>
        <taxon>Duplodnaviria</taxon>
        <taxon>Heunggongvirae</taxon>
        <taxon>Uroviricota</taxon>
        <taxon>Caudoviricetes</taxon>
        <taxon>Peduoviridae</taxon>
        <taxon>Maltschvirus</taxon>
        <taxon>Maltschvirus maltsch</taxon>
    </lineage>
</organism>
<sequence>MASNKILRMGPVALGAAAANIVNPPTITGGTGLAGTNTATYLILRHIRIVNKTAGAVTATCYIGATGGSAAGTEFAFNATPIAANSYVDWYGMVRLDTADFLTGLASAGTSLTFEAEGEIGVV</sequence>
<protein>
    <submittedName>
        <fullName evidence="1">Uncharacterized protein</fullName>
    </submittedName>
</protein>
<reference evidence="1" key="1">
    <citation type="submission" date="2020-04" db="EMBL/GenBank/DDBJ databases">
        <authorList>
            <person name="Chiriac C."/>
            <person name="Salcher M."/>
            <person name="Ghai R."/>
            <person name="Kavagutti S V."/>
        </authorList>
    </citation>
    <scope>NUCLEOTIDE SEQUENCE</scope>
</reference>
<gene>
    <name evidence="1" type="ORF">UFOVP2_43</name>
</gene>
<evidence type="ECO:0000313" key="1">
    <source>
        <dbReference type="EMBL" id="CAB4120878.1"/>
    </source>
</evidence>
<proteinExistence type="predicted"/>
<name>A0A6J5KG02_9CAUD</name>